<dbReference type="EMBL" id="CALTRL010000634">
    <property type="protein sequence ID" value="CAH7669010.1"/>
    <property type="molecule type" value="Genomic_DNA"/>
</dbReference>
<sequence length="222" mass="25462">MSFHAKLVPQISIEAYLMRILKYCPTTNQVFLSAIVYLDRLSSRIRLKGHASANTDGKRHRHGFVVDSWNVHRYLIACLTASSKFLSDVFYTNSRYAKVGGLPLEELNELEVKFLLMNDFRMMIKLEEMVWYEERLITDRAIWDSENSTANSSKSDEEDFSEDYDDEEGEDYYEEDQDDGVNVRNTRDECCSSTSSNSERSSCSTVTPFCNTPTGSSSTILK</sequence>
<dbReference type="PANTHER" id="PTHR15615">
    <property type="match status" value="1"/>
</dbReference>
<dbReference type="Pfam" id="PF08613">
    <property type="entry name" value="Cyclin"/>
    <property type="match status" value="1"/>
</dbReference>
<feature type="compositionally biased region" description="Polar residues" evidence="1">
    <location>
        <begin position="208"/>
        <end position="222"/>
    </location>
</feature>
<reference evidence="2" key="1">
    <citation type="submission" date="2022-06" db="EMBL/GenBank/DDBJ databases">
        <authorList>
            <consortium name="SYNGENTA / RWTH Aachen University"/>
        </authorList>
    </citation>
    <scope>NUCLEOTIDE SEQUENCE</scope>
</reference>
<name>A0AAV0AMU2_PHAPC</name>
<feature type="region of interest" description="Disordered" evidence="1">
    <location>
        <begin position="147"/>
        <end position="222"/>
    </location>
</feature>
<feature type="compositionally biased region" description="Low complexity" evidence="1">
    <location>
        <begin position="191"/>
        <end position="207"/>
    </location>
</feature>
<dbReference type="GO" id="GO:0019901">
    <property type="term" value="F:protein kinase binding"/>
    <property type="evidence" value="ECO:0007669"/>
    <property type="project" value="InterPro"/>
</dbReference>
<protein>
    <submittedName>
        <fullName evidence="2">Cyclin-domain-containing protein</fullName>
    </submittedName>
</protein>
<dbReference type="GO" id="GO:0005634">
    <property type="term" value="C:nucleus"/>
    <property type="evidence" value="ECO:0007669"/>
    <property type="project" value="TreeGrafter"/>
</dbReference>
<dbReference type="Gene3D" id="1.10.472.10">
    <property type="entry name" value="Cyclin-like"/>
    <property type="match status" value="1"/>
</dbReference>
<organism evidence="2 3">
    <name type="scientific">Phakopsora pachyrhizi</name>
    <name type="common">Asian soybean rust disease fungus</name>
    <dbReference type="NCBI Taxonomy" id="170000"/>
    <lineage>
        <taxon>Eukaryota</taxon>
        <taxon>Fungi</taxon>
        <taxon>Dikarya</taxon>
        <taxon>Basidiomycota</taxon>
        <taxon>Pucciniomycotina</taxon>
        <taxon>Pucciniomycetes</taxon>
        <taxon>Pucciniales</taxon>
        <taxon>Phakopsoraceae</taxon>
        <taxon>Phakopsora</taxon>
    </lineage>
</organism>
<accession>A0AAV0AMU2</accession>
<dbReference type="GO" id="GO:0016538">
    <property type="term" value="F:cyclin-dependent protein serine/threonine kinase regulator activity"/>
    <property type="evidence" value="ECO:0007669"/>
    <property type="project" value="TreeGrafter"/>
</dbReference>
<comment type="caution">
    <text evidence="2">The sequence shown here is derived from an EMBL/GenBank/DDBJ whole genome shotgun (WGS) entry which is preliminary data.</text>
</comment>
<dbReference type="InterPro" id="IPR013922">
    <property type="entry name" value="Cyclin_PHO80-like"/>
</dbReference>
<gene>
    <name evidence="2" type="ORF">PPACK8108_LOCUS3568</name>
</gene>
<dbReference type="CDD" id="cd20558">
    <property type="entry name" value="CYCLIN_ScPCL7-like"/>
    <property type="match status" value="1"/>
</dbReference>
<dbReference type="InterPro" id="IPR036915">
    <property type="entry name" value="Cyclin-like_sf"/>
</dbReference>
<keyword evidence="3" id="KW-1185">Reference proteome</keyword>
<evidence type="ECO:0000313" key="2">
    <source>
        <dbReference type="EMBL" id="CAH7669010.1"/>
    </source>
</evidence>
<proteinExistence type="predicted"/>
<dbReference type="PANTHER" id="PTHR15615:SF94">
    <property type="entry name" value="PHO85 CYCLIN-6-RELATED"/>
    <property type="match status" value="1"/>
</dbReference>
<dbReference type="GO" id="GO:0000307">
    <property type="term" value="C:cyclin-dependent protein kinase holoenzyme complex"/>
    <property type="evidence" value="ECO:0007669"/>
    <property type="project" value="TreeGrafter"/>
</dbReference>
<dbReference type="Proteomes" id="UP001153365">
    <property type="component" value="Unassembled WGS sequence"/>
</dbReference>
<evidence type="ECO:0000256" key="1">
    <source>
        <dbReference type="SAM" id="MobiDB-lite"/>
    </source>
</evidence>
<dbReference type="SUPFAM" id="SSF47954">
    <property type="entry name" value="Cyclin-like"/>
    <property type="match status" value="1"/>
</dbReference>
<feature type="compositionally biased region" description="Acidic residues" evidence="1">
    <location>
        <begin position="156"/>
        <end position="179"/>
    </location>
</feature>
<dbReference type="AlphaFoldDB" id="A0AAV0AMU2"/>
<evidence type="ECO:0000313" key="3">
    <source>
        <dbReference type="Proteomes" id="UP001153365"/>
    </source>
</evidence>